<dbReference type="Pfam" id="PF26250">
    <property type="entry name" value="RRM_RdRP1_2"/>
    <property type="match status" value="1"/>
</dbReference>
<evidence type="ECO:0000313" key="3">
    <source>
        <dbReference type="EMBL" id="RZC61369.1"/>
    </source>
</evidence>
<keyword evidence="4" id="KW-1185">Reference proteome</keyword>
<evidence type="ECO:0000259" key="2">
    <source>
        <dbReference type="Pfam" id="PF26250"/>
    </source>
</evidence>
<feature type="domain" description="RDR1/2-like RRM" evidence="2">
    <location>
        <begin position="28"/>
        <end position="107"/>
    </location>
</feature>
<proteinExistence type="predicted"/>
<organism evidence="3 4">
    <name type="scientific">Papaver somniferum</name>
    <name type="common">Opium poppy</name>
    <dbReference type="NCBI Taxonomy" id="3469"/>
    <lineage>
        <taxon>Eukaryota</taxon>
        <taxon>Viridiplantae</taxon>
        <taxon>Streptophyta</taxon>
        <taxon>Embryophyta</taxon>
        <taxon>Tracheophyta</taxon>
        <taxon>Spermatophyta</taxon>
        <taxon>Magnoliopsida</taxon>
        <taxon>Ranunculales</taxon>
        <taxon>Papaveraceae</taxon>
        <taxon>Papaveroideae</taxon>
        <taxon>Papaver</taxon>
    </lineage>
</organism>
<feature type="domain" description="RDR1/2-like PH-like" evidence="1">
    <location>
        <begin position="128"/>
        <end position="198"/>
    </location>
</feature>
<accession>A0A4Y7JNQ8</accession>
<evidence type="ECO:0000259" key="1">
    <source>
        <dbReference type="Pfam" id="PF24823"/>
    </source>
</evidence>
<dbReference type="InterPro" id="IPR058763">
    <property type="entry name" value="RRM_RDR1/2-like"/>
</dbReference>
<dbReference type="EMBL" id="CM010719">
    <property type="protein sequence ID" value="RZC61369.1"/>
    <property type="molecule type" value="Genomic_DNA"/>
</dbReference>
<reference evidence="3 4" key="1">
    <citation type="journal article" date="2018" name="Science">
        <title>The opium poppy genome and morphinan production.</title>
        <authorList>
            <person name="Guo L."/>
            <person name="Winzer T."/>
            <person name="Yang X."/>
            <person name="Li Y."/>
            <person name="Ning Z."/>
            <person name="He Z."/>
            <person name="Teodor R."/>
            <person name="Lu Y."/>
            <person name="Bowser T.A."/>
            <person name="Graham I.A."/>
            <person name="Ye K."/>
        </authorList>
    </citation>
    <scope>NUCLEOTIDE SEQUENCE [LARGE SCALE GENOMIC DNA]</scope>
    <source>
        <strain evidence="4">cv. HN1</strain>
        <tissue evidence="3">Leaves</tissue>
    </source>
</reference>
<evidence type="ECO:0000313" key="4">
    <source>
        <dbReference type="Proteomes" id="UP000316621"/>
    </source>
</evidence>
<dbReference type="STRING" id="3469.A0A4Y7JNQ8"/>
<dbReference type="CDD" id="cd00590">
    <property type="entry name" value="RRM_SF"/>
    <property type="match status" value="1"/>
</dbReference>
<dbReference type="InterPro" id="IPR035979">
    <property type="entry name" value="RBD_domain_sf"/>
</dbReference>
<dbReference type="Pfam" id="PF24823">
    <property type="entry name" value="PH_RDR2"/>
    <property type="match status" value="1"/>
</dbReference>
<dbReference type="SUPFAM" id="SSF54928">
    <property type="entry name" value="RNA-binding domain, RBD"/>
    <property type="match status" value="1"/>
</dbReference>
<gene>
    <name evidence="3" type="ORF">C5167_023115</name>
</gene>
<protein>
    <submittedName>
        <fullName evidence="3">Uncharacterized protein</fullName>
    </submittedName>
</protein>
<dbReference type="Gramene" id="RZC61369">
    <property type="protein sequence ID" value="RZC61369"/>
    <property type="gene ID" value="C5167_023115"/>
</dbReference>
<dbReference type="GO" id="GO:0003676">
    <property type="term" value="F:nucleic acid binding"/>
    <property type="evidence" value="ECO:0007669"/>
    <property type="project" value="InterPro"/>
</dbReference>
<name>A0A4Y7JNQ8_PAPSO</name>
<sequence length="398" mass="45621">MRSQFNKCIMLCSSKVLKTFQERRMGKTIQVYGFPSYVNAEMVKEFLENYTGKGTVYALDIPKSKIKGPNPRVFANVQFISKQDAEFISTSINQWLYYGKSYLKVRDLARDVVPKPRVSMFHLQAPALHFGCQVSDDCFHVIWKGLNVTVDFEFGFRKLSFLSSYCDVNYKLELSYDSIWRIHLHRPKNRSTQILLIQGTSEVVNLGKTNGLIFIWDKPYNLSQPERPHRSSHHLGSQSVYQTSPQCCIHQPTVLLHSISLASPTCPPHGVRTWYFLGGGSDTLACERFHMLEIESALPTLARPIMSLDAETFEESWCSTCWSLRHAQRDEKEGRRLPKYDHVGEEIAQNIYAQEHLIVKMQAQNDKFAALFSFEDYKGCNNQRKAAVLGNDGRGPDK</sequence>
<dbReference type="InterPro" id="IPR057590">
    <property type="entry name" value="PH_RDR1/2-like"/>
</dbReference>
<dbReference type="AlphaFoldDB" id="A0A4Y7JNQ8"/>
<dbReference type="Proteomes" id="UP000316621">
    <property type="component" value="Chromosome 5"/>
</dbReference>